<accession>A0A3M7QX70</accession>
<comment type="caution">
    <text evidence="1">The sequence shown here is derived from an EMBL/GenBank/DDBJ whole genome shotgun (WGS) entry which is preliminary data.</text>
</comment>
<organism evidence="1 2">
    <name type="scientific">Brachionus plicatilis</name>
    <name type="common">Marine rotifer</name>
    <name type="synonym">Brachionus muelleri</name>
    <dbReference type="NCBI Taxonomy" id="10195"/>
    <lineage>
        <taxon>Eukaryota</taxon>
        <taxon>Metazoa</taxon>
        <taxon>Spiralia</taxon>
        <taxon>Gnathifera</taxon>
        <taxon>Rotifera</taxon>
        <taxon>Eurotatoria</taxon>
        <taxon>Monogononta</taxon>
        <taxon>Pseudotrocha</taxon>
        <taxon>Ploima</taxon>
        <taxon>Brachionidae</taxon>
        <taxon>Brachionus</taxon>
    </lineage>
</organism>
<dbReference type="EMBL" id="REGN01004840">
    <property type="protein sequence ID" value="RNA15936.1"/>
    <property type="molecule type" value="Genomic_DNA"/>
</dbReference>
<sequence length="72" mass="8532">MLRFVVNLKEKKLTSLNKRATARFDIKLTDINFLTIKYSNINLQVNLSRRVSTKWPSSVFEINESFCPQYVY</sequence>
<gene>
    <name evidence="1" type="ORF">BpHYR1_007677</name>
</gene>
<dbReference type="AlphaFoldDB" id="A0A3M7QX70"/>
<name>A0A3M7QX70_BRAPC</name>
<proteinExistence type="predicted"/>
<protein>
    <submittedName>
        <fullName evidence="1">Uncharacterized protein</fullName>
    </submittedName>
</protein>
<reference evidence="1 2" key="1">
    <citation type="journal article" date="2018" name="Sci. Rep.">
        <title>Genomic signatures of local adaptation to the degree of environmental predictability in rotifers.</title>
        <authorList>
            <person name="Franch-Gras L."/>
            <person name="Hahn C."/>
            <person name="Garcia-Roger E.M."/>
            <person name="Carmona M.J."/>
            <person name="Serra M."/>
            <person name="Gomez A."/>
        </authorList>
    </citation>
    <scope>NUCLEOTIDE SEQUENCE [LARGE SCALE GENOMIC DNA]</scope>
    <source>
        <strain evidence="1">HYR1</strain>
    </source>
</reference>
<keyword evidence="2" id="KW-1185">Reference proteome</keyword>
<evidence type="ECO:0000313" key="1">
    <source>
        <dbReference type="EMBL" id="RNA15936.1"/>
    </source>
</evidence>
<evidence type="ECO:0000313" key="2">
    <source>
        <dbReference type="Proteomes" id="UP000276133"/>
    </source>
</evidence>
<dbReference type="Proteomes" id="UP000276133">
    <property type="component" value="Unassembled WGS sequence"/>
</dbReference>